<dbReference type="InterPro" id="IPR005467">
    <property type="entry name" value="His_kinase_dom"/>
</dbReference>
<feature type="domain" description="Response regulatory" evidence="10">
    <location>
        <begin position="953"/>
        <end position="1083"/>
    </location>
</feature>
<evidence type="ECO:0000313" key="11">
    <source>
        <dbReference type="EMBL" id="KAG7094130.1"/>
    </source>
</evidence>
<dbReference type="Gene3D" id="1.10.287.130">
    <property type="match status" value="1"/>
</dbReference>
<keyword evidence="3 6" id="KW-0597">Phosphoprotein</keyword>
<dbReference type="AlphaFoldDB" id="A0A9P7UUC2"/>
<feature type="transmembrane region" description="Helical" evidence="8">
    <location>
        <begin position="337"/>
        <end position="355"/>
    </location>
</feature>
<dbReference type="SUPFAM" id="SSF55874">
    <property type="entry name" value="ATPase domain of HSP90 chaperone/DNA topoisomerase II/histidine kinase"/>
    <property type="match status" value="1"/>
</dbReference>
<keyword evidence="8" id="KW-0812">Transmembrane</keyword>
<dbReference type="InterPro" id="IPR003594">
    <property type="entry name" value="HATPase_dom"/>
</dbReference>
<feature type="region of interest" description="Disordered" evidence="7">
    <location>
        <begin position="850"/>
        <end position="945"/>
    </location>
</feature>
<dbReference type="Gene3D" id="3.30.565.10">
    <property type="entry name" value="Histidine kinase-like ATPase, C-terminal domain"/>
    <property type="match status" value="1"/>
</dbReference>
<dbReference type="PRINTS" id="PR00344">
    <property type="entry name" value="BCTRLSENSOR"/>
</dbReference>
<dbReference type="Pfam" id="PF02518">
    <property type="entry name" value="HATPase_c"/>
    <property type="match status" value="1"/>
</dbReference>
<dbReference type="GeneID" id="66076818"/>
<dbReference type="SMART" id="SM00388">
    <property type="entry name" value="HisKA"/>
    <property type="match status" value="1"/>
</dbReference>
<dbReference type="CDD" id="cd17546">
    <property type="entry name" value="REC_hyHK_CKI1_RcsC-like"/>
    <property type="match status" value="1"/>
</dbReference>
<dbReference type="InterPro" id="IPR036097">
    <property type="entry name" value="HisK_dim/P_sf"/>
</dbReference>
<evidence type="ECO:0000313" key="12">
    <source>
        <dbReference type="Proteomes" id="UP001049176"/>
    </source>
</evidence>
<dbReference type="SMART" id="SM00448">
    <property type="entry name" value="REC"/>
    <property type="match status" value="1"/>
</dbReference>
<keyword evidence="8" id="KW-0472">Membrane</keyword>
<dbReference type="SMART" id="SM00387">
    <property type="entry name" value="HATPase_c"/>
    <property type="match status" value="1"/>
</dbReference>
<dbReference type="Gene3D" id="3.40.50.2300">
    <property type="match status" value="1"/>
</dbReference>
<accession>A0A9P7UUC2</accession>
<keyword evidence="8" id="KW-1133">Transmembrane helix</keyword>
<evidence type="ECO:0000256" key="1">
    <source>
        <dbReference type="ARBA" id="ARBA00000085"/>
    </source>
</evidence>
<proteinExistence type="predicted"/>
<dbReference type="InterPro" id="IPR003661">
    <property type="entry name" value="HisK_dim/P_dom"/>
</dbReference>
<evidence type="ECO:0000256" key="4">
    <source>
        <dbReference type="ARBA" id="ARBA00022679"/>
    </source>
</evidence>
<gene>
    <name evidence="11" type="ORF">E1B28_007742</name>
</gene>
<dbReference type="PANTHER" id="PTHR43047:SF66">
    <property type="entry name" value="HISKA"/>
    <property type="match status" value="1"/>
</dbReference>
<evidence type="ECO:0000256" key="5">
    <source>
        <dbReference type="ARBA" id="ARBA00022777"/>
    </source>
</evidence>
<feature type="modified residue" description="4-aspartylphosphate" evidence="6">
    <location>
        <position position="1017"/>
    </location>
</feature>
<feature type="transmembrane region" description="Helical" evidence="8">
    <location>
        <begin position="277"/>
        <end position="302"/>
    </location>
</feature>
<comment type="caution">
    <text evidence="11">The sequence shown here is derived from an EMBL/GenBank/DDBJ whole genome shotgun (WGS) entry which is preliminary data.</text>
</comment>
<dbReference type="PROSITE" id="PS50109">
    <property type="entry name" value="HIS_KIN"/>
    <property type="match status" value="1"/>
</dbReference>
<evidence type="ECO:0000256" key="3">
    <source>
        <dbReference type="ARBA" id="ARBA00022553"/>
    </source>
</evidence>
<keyword evidence="5" id="KW-0418">Kinase</keyword>
<name>A0A9P7UUC2_9AGAR</name>
<feature type="compositionally biased region" description="Basic and acidic residues" evidence="7">
    <location>
        <begin position="24"/>
        <end position="33"/>
    </location>
</feature>
<keyword evidence="12" id="KW-1185">Reference proteome</keyword>
<dbReference type="Pfam" id="PF00072">
    <property type="entry name" value="Response_reg"/>
    <property type="match status" value="1"/>
</dbReference>
<dbReference type="Pfam" id="PF00512">
    <property type="entry name" value="HisKA"/>
    <property type="match status" value="1"/>
</dbReference>
<evidence type="ECO:0000256" key="7">
    <source>
        <dbReference type="SAM" id="MobiDB-lite"/>
    </source>
</evidence>
<feature type="region of interest" description="Disordered" evidence="7">
    <location>
        <begin position="58"/>
        <end position="77"/>
    </location>
</feature>
<feature type="transmembrane region" description="Helical" evidence="8">
    <location>
        <begin position="217"/>
        <end position="240"/>
    </location>
</feature>
<sequence>MVFAPFAWLWKPVVGSEAEGHQRFELSEREDKTASSLRTNSFGLPNRPVGLPPPITQAKRSRRLPGHTEDDIDPGSPLWRRFTNSLSNSRFNFNRTSSSEATKVQGVDEEEYHKSLDDIHCALDYGSDEIDEVVVDRQWSQPTSVQSSAASVTSSFYSARKSENEGECDPWLSTYNPASFIRWRIWRWILHFFSPQFDDKRVETEYLREDWLQSKRLALVASIFFIVNWILGVTLIQTPVVLGDQIYYYGIAPVLSVPLVILCAYNWPRDHSAFFQCFLCISAWSWSFYQVIFAWLCGYAPGGERIFTCGTKDFLATFYYTAALQTVALFGTNLKRLPALVGAVSFLILSATLIMPSRDNWYRYVVNFIVFQGFTLYVHYKHEMNYRRGFELRLELADQVERTRKAQVNERKAADSKYRLTSYVFHEVRVPLNTALLAVQNMSASGTIAKSQEVEFNALEGSLSMMSKVLNDVLDFNRMDSGKFESLARPYAFHQVMRSMLIPLRLATNARNLELVTDLDFNIDEVARRAAYEFMGQTPETIDRHLKEQPSGEEQWGMVVGDETRLRQVVTNLASNACKFTPAGGRLTISTRLIQRDPRTVSGENSTRNRLLSDCHDAENETADNTPQRLTMDNVSRHSNPSGPTERIVVRIEVTDTGSGLRPQDMTQSKLFSAFNQTEQGRQQGGKGTGLGLALVRLIVKLSGGRLGVRSKLGQGSTFWVELPLGVGAKAVLPPDETTAFEGGPANPTREAAFIELRKVASRASRTGVSVSNSVAELVDAATKARATEPPTISLRSSSALHTLMDQGGSVELNLARYDSRSRVIGDPSTGTDVPLNDLTYYPTRHYENNSSCATSIPQSPPEPPASAQVPVFPCTTTPSPLSLPHTPESTSSRPPSPPLPQTRASSTKRPRPHHVSLPSSSTMPLTEPSSTPTSTLTGSPLRTPSVTFEPLNVLVVDDDPLTRMLMRRLLERLGCNVTTAENGNTALGILLNEDESDGWDGTSSGSRTEFSCIFLDNQMPVMSGLKTVAKLRELRGRRDFVVGVTGNALITDQKEYLDAGADHVLTKPVLERSLKSMLHLADERRRNCLQSVHEH</sequence>
<evidence type="ECO:0000256" key="2">
    <source>
        <dbReference type="ARBA" id="ARBA00012438"/>
    </source>
</evidence>
<evidence type="ECO:0000259" key="10">
    <source>
        <dbReference type="PROSITE" id="PS50110"/>
    </source>
</evidence>
<dbReference type="RefSeq" id="XP_043010600.1">
    <property type="nucleotide sequence ID" value="XM_043152514.1"/>
</dbReference>
<feature type="compositionally biased region" description="Low complexity" evidence="7">
    <location>
        <begin position="917"/>
        <end position="945"/>
    </location>
</feature>
<dbReference type="SUPFAM" id="SSF47384">
    <property type="entry name" value="Homodimeric domain of signal transducing histidine kinase"/>
    <property type="match status" value="1"/>
</dbReference>
<dbReference type="InterPro" id="IPR004358">
    <property type="entry name" value="Sig_transdc_His_kin-like_C"/>
</dbReference>
<reference evidence="11" key="1">
    <citation type="journal article" date="2021" name="Genome Biol. Evol.">
        <title>The assembled and annotated genome of the fairy-ring fungus Marasmius oreades.</title>
        <authorList>
            <person name="Hiltunen M."/>
            <person name="Ament-Velasquez S.L."/>
            <person name="Johannesson H."/>
        </authorList>
    </citation>
    <scope>NUCLEOTIDE SEQUENCE</scope>
    <source>
        <strain evidence="11">03SP1</strain>
    </source>
</reference>
<protein>
    <recommendedName>
        <fullName evidence="2">histidine kinase</fullName>
        <ecNumber evidence="2">2.7.13.3</ecNumber>
    </recommendedName>
</protein>
<dbReference type="OrthoDB" id="60033at2759"/>
<dbReference type="CDD" id="cd00082">
    <property type="entry name" value="HisKA"/>
    <property type="match status" value="1"/>
</dbReference>
<dbReference type="KEGG" id="more:E1B28_007742"/>
<evidence type="ECO:0000256" key="8">
    <source>
        <dbReference type="SAM" id="Phobius"/>
    </source>
</evidence>
<dbReference type="EMBL" id="CM032184">
    <property type="protein sequence ID" value="KAG7094130.1"/>
    <property type="molecule type" value="Genomic_DNA"/>
</dbReference>
<dbReference type="InterPro" id="IPR036890">
    <property type="entry name" value="HATPase_C_sf"/>
</dbReference>
<feature type="transmembrane region" description="Helical" evidence="8">
    <location>
        <begin position="246"/>
        <end position="265"/>
    </location>
</feature>
<feature type="compositionally biased region" description="Polar residues" evidence="7">
    <location>
        <begin position="34"/>
        <end position="43"/>
    </location>
</feature>
<dbReference type="GO" id="GO:0000155">
    <property type="term" value="F:phosphorelay sensor kinase activity"/>
    <property type="evidence" value="ECO:0007669"/>
    <property type="project" value="InterPro"/>
</dbReference>
<dbReference type="InterPro" id="IPR011006">
    <property type="entry name" value="CheY-like_superfamily"/>
</dbReference>
<feature type="region of interest" description="Disordered" evidence="7">
    <location>
        <begin position="24"/>
        <end position="52"/>
    </location>
</feature>
<dbReference type="EC" id="2.7.13.3" evidence="2"/>
<evidence type="ECO:0000256" key="6">
    <source>
        <dbReference type="PROSITE-ProRule" id="PRU00169"/>
    </source>
</evidence>
<dbReference type="SUPFAM" id="SSF52172">
    <property type="entry name" value="CheY-like"/>
    <property type="match status" value="1"/>
</dbReference>
<dbReference type="PANTHER" id="PTHR43047">
    <property type="entry name" value="TWO-COMPONENT HISTIDINE PROTEIN KINASE"/>
    <property type="match status" value="1"/>
</dbReference>
<keyword evidence="4" id="KW-0808">Transferase</keyword>
<evidence type="ECO:0000259" key="9">
    <source>
        <dbReference type="PROSITE" id="PS50109"/>
    </source>
</evidence>
<feature type="compositionally biased region" description="Low complexity" evidence="7">
    <location>
        <begin position="866"/>
        <end position="894"/>
    </location>
</feature>
<organism evidence="11 12">
    <name type="scientific">Marasmius oreades</name>
    <name type="common">fairy-ring Marasmius</name>
    <dbReference type="NCBI Taxonomy" id="181124"/>
    <lineage>
        <taxon>Eukaryota</taxon>
        <taxon>Fungi</taxon>
        <taxon>Dikarya</taxon>
        <taxon>Basidiomycota</taxon>
        <taxon>Agaricomycotina</taxon>
        <taxon>Agaricomycetes</taxon>
        <taxon>Agaricomycetidae</taxon>
        <taxon>Agaricales</taxon>
        <taxon>Marasmiineae</taxon>
        <taxon>Marasmiaceae</taxon>
        <taxon>Marasmius</taxon>
    </lineage>
</organism>
<feature type="transmembrane region" description="Helical" evidence="8">
    <location>
        <begin position="361"/>
        <end position="380"/>
    </location>
</feature>
<dbReference type="InterPro" id="IPR001789">
    <property type="entry name" value="Sig_transdc_resp-reg_receiver"/>
</dbReference>
<dbReference type="Proteomes" id="UP001049176">
    <property type="component" value="Chromosome 4"/>
</dbReference>
<dbReference type="GO" id="GO:0009927">
    <property type="term" value="F:histidine phosphotransfer kinase activity"/>
    <property type="evidence" value="ECO:0007669"/>
    <property type="project" value="TreeGrafter"/>
</dbReference>
<dbReference type="GO" id="GO:0005886">
    <property type="term" value="C:plasma membrane"/>
    <property type="evidence" value="ECO:0007669"/>
    <property type="project" value="TreeGrafter"/>
</dbReference>
<feature type="domain" description="Histidine kinase" evidence="9">
    <location>
        <begin position="423"/>
        <end position="727"/>
    </location>
</feature>
<dbReference type="PROSITE" id="PS50110">
    <property type="entry name" value="RESPONSE_REGULATORY"/>
    <property type="match status" value="1"/>
</dbReference>
<comment type="catalytic activity">
    <reaction evidence="1">
        <text>ATP + protein L-histidine = ADP + protein N-phospho-L-histidine.</text>
        <dbReference type="EC" id="2.7.13.3"/>
    </reaction>
</comment>